<dbReference type="PANTHER" id="PTHR32063">
    <property type="match status" value="1"/>
</dbReference>
<dbReference type="Proteomes" id="UP000242869">
    <property type="component" value="Unassembled WGS sequence"/>
</dbReference>
<keyword evidence="4" id="KW-0997">Cell inner membrane</keyword>
<dbReference type="Gene3D" id="3.30.70.1320">
    <property type="entry name" value="Multidrug efflux transporter AcrB pore domain like"/>
    <property type="match status" value="1"/>
</dbReference>
<feature type="transmembrane region" description="Helical" evidence="8">
    <location>
        <begin position="360"/>
        <end position="381"/>
    </location>
</feature>
<dbReference type="EMBL" id="FOVE01000017">
    <property type="protein sequence ID" value="SFN79273.1"/>
    <property type="molecule type" value="Genomic_DNA"/>
</dbReference>
<feature type="transmembrane region" description="Helical" evidence="8">
    <location>
        <begin position="981"/>
        <end position="1007"/>
    </location>
</feature>
<dbReference type="SUPFAM" id="SSF82693">
    <property type="entry name" value="Multidrug efflux transporter AcrB pore domain, PN1, PN2, PC1 and PC2 subdomains"/>
    <property type="match status" value="3"/>
</dbReference>
<dbReference type="RefSeq" id="WP_091196417.1">
    <property type="nucleotide sequence ID" value="NZ_FOVE01000017.1"/>
</dbReference>
<evidence type="ECO:0000313" key="9">
    <source>
        <dbReference type="EMBL" id="SFN79273.1"/>
    </source>
</evidence>
<dbReference type="Gene3D" id="3.30.70.1440">
    <property type="entry name" value="Multidrug efflux transporter AcrB pore domain"/>
    <property type="match status" value="1"/>
</dbReference>
<evidence type="ECO:0000256" key="8">
    <source>
        <dbReference type="SAM" id="Phobius"/>
    </source>
</evidence>
<feature type="transmembrane region" description="Helical" evidence="8">
    <location>
        <begin position="953"/>
        <end position="975"/>
    </location>
</feature>
<feature type="transmembrane region" description="Helical" evidence="8">
    <location>
        <begin position="890"/>
        <end position="916"/>
    </location>
</feature>
<evidence type="ECO:0000256" key="6">
    <source>
        <dbReference type="ARBA" id="ARBA00022989"/>
    </source>
</evidence>
<dbReference type="Pfam" id="PF00873">
    <property type="entry name" value="ACR_tran"/>
    <property type="match status" value="1"/>
</dbReference>
<dbReference type="AlphaFoldDB" id="A0A1I5BX40"/>
<dbReference type="SUPFAM" id="SSF82714">
    <property type="entry name" value="Multidrug efflux transporter AcrB TolC docking domain, DN and DC subdomains"/>
    <property type="match status" value="2"/>
</dbReference>
<evidence type="ECO:0000256" key="2">
    <source>
        <dbReference type="ARBA" id="ARBA00022448"/>
    </source>
</evidence>
<name>A0A1I5BX40_9NEIS</name>
<dbReference type="Gene3D" id="3.30.70.1430">
    <property type="entry name" value="Multidrug efflux transporter AcrB pore domain"/>
    <property type="match status" value="2"/>
</dbReference>
<sequence>MNLPEHCIRRPVATTLLWLAVIVAGVAAWFRLPISALPSFNLPKISVSATLDGASPETMASSVANILEKQFSTIPGLAMMTSTSTLGSTSITLEFDTKRDIEAAAVDVQAALFRASRRLPKDMTVPPSYRKVNPADDAILIVGVNSPSMPLSELNEYADSLISPMLSTVNGVAQVEALGQKRFAVRVLIDPERLATREMTVTDVANALKNANANTPVGSIQGKRQVLIIGANEQLKNAKDFAPLIIAIKNGQPVRLADVADIQDSVENNKVLSWVNGETSIVLRVFRQSDANTVAVVDAIKEALPRIQAQMPASVEVKLLNDRSLSVRESIHDVNLTMLLTVALVILVILLFLRQLSATLIPSVSLPVSLLGTFALMLWFGYSLNNISLMGLTVAVGLVVDDAVVVLENIVRHIEDGIQPFHAAIRGAREMAFTVVSISVSLVAVFIPIFFMPGEIGLLFHEFAAVVTLAIAVSAVAALTIIPMLSARFIRHHHDEQPKAWGLVFERMFNLMLATYKHSLAWSLHHKWVLWLTTLLTFILTAVLYITMPKGFFPDEDIGQLRGRTVAEQDISSPAMRAMQKEAIARVMANPNVAAVVSSAGTNNRGNMFITLKPRGERAPMPETVASLRKSTANMPGFRVTYTPVQNLVISGRGTISRYQYTLQSVNMEDLNLWADRLMQKMQESSSVFIDLNTDSERNGLQAKLVIDRDKAEGLGIDMQSLRDALNNAYGEPQAGTIYLSQDNFPVIVSLNDDNRENENSIGRLQVRSKTGQLIPIGSFARVERTLVNNMINHQGQLPSITLSFNLAPGASLSDAATEMAKIKESLNLPPHVFGDFAGDAASFMKSQSTQLWLVLIAIAVIYVILGVLYESWIHPVTILAGIPSAAVGALIALKLLGLQITFIAMVGILLLIGIVKKNAIMMIDFALEAERKEGKAPHDAILEACALRFRPIMMTTFAAIMGALPLALGLGAGAELRQPMGVAIVGGLIISQMVTLYITPSLYLGFDGLQRRWRKWRGTPPDPMHGHGKTA</sequence>
<keyword evidence="5 8" id="KW-0812">Transmembrane</keyword>
<evidence type="ECO:0000256" key="1">
    <source>
        <dbReference type="ARBA" id="ARBA00004429"/>
    </source>
</evidence>
<evidence type="ECO:0000313" key="10">
    <source>
        <dbReference type="Proteomes" id="UP000242869"/>
    </source>
</evidence>
<reference evidence="10" key="1">
    <citation type="submission" date="2016-10" db="EMBL/GenBank/DDBJ databases">
        <authorList>
            <person name="Varghese N."/>
            <person name="Submissions S."/>
        </authorList>
    </citation>
    <scope>NUCLEOTIDE SEQUENCE [LARGE SCALE GENOMIC DNA]</scope>
    <source>
        <strain evidence="10">DSM 6150</strain>
    </source>
</reference>
<evidence type="ECO:0000256" key="3">
    <source>
        <dbReference type="ARBA" id="ARBA00022475"/>
    </source>
</evidence>
<dbReference type="InterPro" id="IPR001036">
    <property type="entry name" value="Acrflvin-R"/>
</dbReference>
<feature type="transmembrane region" description="Helical" evidence="8">
    <location>
        <begin position="852"/>
        <end position="870"/>
    </location>
</feature>
<evidence type="ECO:0000256" key="7">
    <source>
        <dbReference type="ARBA" id="ARBA00023136"/>
    </source>
</evidence>
<feature type="transmembrane region" description="Helical" evidence="8">
    <location>
        <begin position="432"/>
        <end position="451"/>
    </location>
</feature>
<dbReference type="OrthoDB" id="8764373at2"/>
<keyword evidence="10" id="KW-1185">Reference proteome</keyword>
<keyword evidence="3" id="KW-1003">Cell membrane</keyword>
<dbReference type="GO" id="GO:0005886">
    <property type="term" value="C:plasma membrane"/>
    <property type="evidence" value="ECO:0007669"/>
    <property type="project" value="UniProtKB-SubCell"/>
</dbReference>
<gene>
    <name evidence="9" type="ORF">SAMN05660284_02279</name>
</gene>
<evidence type="ECO:0000256" key="4">
    <source>
        <dbReference type="ARBA" id="ARBA00022519"/>
    </source>
</evidence>
<keyword evidence="7 8" id="KW-0472">Membrane</keyword>
<proteinExistence type="predicted"/>
<protein>
    <submittedName>
        <fullName evidence="9">Hydrophobic/amphiphilic exporter-1, HAE1 family</fullName>
    </submittedName>
</protein>
<dbReference type="PRINTS" id="PR00702">
    <property type="entry name" value="ACRIFLAVINRP"/>
</dbReference>
<comment type="subcellular location">
    <subcellularLocation>
        <location evidence="1">Cell inner membrane</location>
        <topology evidence="1">Multi-pass membrane protein</topology>
    </subcellularLocation>
</comment>
<feature type="transmembrane region" description="Helical" evidence="8">
    <location>
        <begin position="334"/>
        <end position="353"/>
    </location>
</feature>
<feature type="transmembrane region" description="Helical" evidence="8">
    <location>
        <begin position="463"/>
        <end position="487"/>
    </location>
</feature>
<dbReference type="SUPFAM" id="SSF82866">
    <property type="entry name" value="Multidrug efflux transporter AcrB transmembrane domain"/>
    <property type="match status" value="2"/>
</dbReference>
<dbReference type="PANTHER" id="PTHR32063:SF21">
    <property type="entry name" value="MULTIDRUG RESISTANCE PROTEIN MDTB"/>
    <property type="match status" value="1"/>
</dbReference>
<organism evidence="9 10">
    <name type="scientific">Formivibrio citricus</name>
    <dbReference type="NCBI Taxonomy" id="83765"/>
    <lineage>
        <taxon>Bacteria</taxon>
        <taxon>Pseudomonadati</taxon>
        <taxon>Pseudomonadota</taxon>
        <taxon>Betaproteobacteria</taxon>
        <taxon>Neisseriales</taxon>
        <taxon>Chitinibacteraceae</taxon>
        <taxon>Formivibrio</taxon>
    </lineage>
</organism>
<evidence type="ECO:0000256" key="5">
    <source>
        <dbReference type="ARBA" id="ARBA00022692"/>
    </source>
</evidence>
<dbReference type="GO" id="GO:0042910">
    <property type="term" value="F:xenobiotic transmembrane transporter activity"/>
    <property type="evidence" value="ECO:0007669"/>
    <property type="project" value="TreeGrafter"/>
</dbReference>
<dbReference type="STRING" id="83765.SAMN05660284_02279"/>
<dbReference type="FunFam" id="1.20.1640.10:FF:000001">
    <property type="entry name" value="Efflux pump membrane transporter"/>
    <property type="match status" value="1"/>
</dbReference>
<keyword evidence="6 8" id="KW-1133">Transmembrane helix</keyword>
<dbReference type="InterPro" id="IPR027463">
    <property type="entry name" value="AcrB_DN_DC_subdom"/>
</dbReference>
<feature type="transmembrane region" description="Helical" evidence="8">
    <location>
        <begin position="528"/>
        <end position="546"/>
    </location>
</feature>
<dbReference type="Gene3D" id="3.30.2090.10">
    <property type="entry name" value="Multidrug efflux transporter AcrB TolC docking domain, DN and DC subdomains"/>
    <property type="match status" value="2"/>
</dbReference>
<dbReference type="Gene3D" id="1.20.1640.10">
    <property type="entry name" value="Multidrug efflux transporter AcrB transmembrane domain"/>
    <property type="match status" value="2"/>
</dbReference>
<feature type="transmembrane region" description="Helical" evidence="8">
    <location>
        <begin position="387"/>
        <end position="411"/>
    </location>
</feature>
<keyword evidence="2" id="KW-0813">Transport</keyword>
<accession>A0A1I5BX40</accession>
<feature type="transmembrane region" description="Helical" evidence="8">
    <location>
        <begin position="12"/>
        <end position="32"/>
    </location>
</feature>